<dbReference type="AlphaFoldDB" id="A0A0A9AM29"/>
<protein>
    <submittedName>
        <fullName evidence="1">Uncharacterized protein</fullName>
    </submittedName>
</protein>
<organism evidence="1">
    <name type="scientific">Arundo donax</name>
    <name type="common">Giant reed</name>
    <name type="synonym">Donax arundinaceus</name>
    <dbReference type="NCBI Taxonomy" id="35708"/>
    <lineage>
        <taxon>Eukaryota</taxon>
        <taxon>Viridiplantae</taxon>
        <taxon>Streptophyta</taxon>
        <taxon>Embryophyta</taxon>
        <taxon>Tracheophyta</taxon>
        <taxon>Spermatophyta</taxon>
        <taxon>Magnoliopsida</taxon>
        <taxon>Liliopsida</taxon>
        <taxon>Poales</taxon>
        <taxon>Poaceae</taxon>
        <taxon>PACMAD clade</taxon>
        <taxon>Arundinoideae</taxon>
        <taxon>Arundineae</taxon>
        <taxon>Arundo</taxon>
    </lineage>
</organism>
<dbReference type="EMBL" id="GBRH01247895">
    <property type="protein sequence ID" value="JAD50000.1"/>
    <property type="molecule type" value="Transcribed_RNA"/>
</dbReference>
<proteinExistence type="predicted"/>
<accession>A0A0A9AM29</accession>
<evidence type="ECO:0000313" key="1">
    <source>
        <dbReference type="EMBL" id="JAD50000.1"/>
    </source>
</evidence>
<name>A0A0A9AM29_ARUDO</name>
<reference evidence="1" key="2">
    <citation type="journal article" date="2015" name="Data Brief">
        <title>Shoot transcriptome of the giant reed, Arundo donax.</title>
        <authorList>
            <person name="Barrero R.A."/>
            <person name="Guerrero F.D."/>
            <person name="Moolhuijzen P."/>
            <person name="Goolsby J.A."/>
            <person name="Tidwell J."/>
            <person name="Bellgard S.E."/>
            <person name="Bellgard M.I."/>
        </authorList>
    </citation>
    <scope>NUCLEOTIDE SEQUENCE</scope>
    <source>
        <tissue evidence="1">Shoot tissue taken approximately 20 cm above the soil surface</tissue>
    </source>
</reference>
<reference evidence="1" key="1">
    <citation type="submission" date="2014-09" db="EMBL/GenBank/DDBJ databases">
        <authorList>
            <person name="Magalhaes I.L.F."/>
            <person name="Oliveira U."/>
            <person name="Santos F.R."/>
            <person name="Vidigal T.H.D.A."/>
            <person name="Brescovit A.D."/>
            <person name="Santos A.J."/>
        </authorList>
    </citation>
    <scope>NUCLEOTIDE SEQUENCE</scope>
    <source>
        <tissue evidence="1">Shoot tissue taken approximately 20 cm above the soil surface</tissue>
    </source>
</reference>
<sequence>MHKFDFDRFNISSLVSCFLEYKKKMNIHVIARVVYAVASLRTKWRMQMR</sequence>